<accession>A0A841Z7M7</accession>
<evidence type="ECO:0000313" key="1">
    <source>
        <dbReference type="EMBL" id="MBC1500343.1"/>
    </source>
</evidence>
<dbReference type="Gene3D" id="3.30.500.20">
    <property type="entry name" value="BH3703-like domains"/>
    <property type="match status" value="1"/>
</dbReference>
<dbReference type="InterPro" id="IPR036170">
    <property type="entry name" value="YezG-like_sf"/>
</dbReference>
<proteinExistence type="predicted"/>
<dbReference type="AlphaFoldDB" id="A0A841Z7M7"/>
<name>A0A841Z7M7_9LIST</name>
<organism evidence="1 2">
    <name type="scientific">Listeria weihenstephanensis</name>
    <dbReference type="NCBI Taxonomy" id="1006155"/>
    <lineage>
        <taxon>Bacteria</taxon>
        <taxon>Bacillati</taxon>
        <taxon>Bacillota</taxon>
        <taxon>Bacilli</taxon>
        <taxon>Bacillales</taxon>
        <taxon>Listeriaceae</taxon>
        <taxon>Listeria</taxon>
    </lineage>
</organism>
<dbReference type="Pfam" id="PF04634">
    <property type="entry name" value="YezG-like"/>
    <property type="match status" value="1"/>
</dbReference>
<dbReference type="Proteomes" id="UP000564536">
    <property type="component" value="Unassembled WGS sequence"/>
</dbReference>
<protein>
    <submittedName>
        <fullName evidence="1">DUF600 family protein</fullName>
    </submittedName>
</protein>
<evidence type="ECO:0000313" key="2">
    <source>
        <dbReference type="Proteomes" id="UP000564536"/>
    </source>
</evidence>
<dbReference type="SUPFAM" id="SSF160424">
    <property type="entry name" value="BH3703-like"/>
    <property type="match status" value="1"/>
</dbReference>
<dbReference type="NCBIfam" id="TIGR01741">
    <property type="entry name" value="staph_tand_hypo"/>
    <property type="match status" value="1"/>
</dbReference>
<gene>
    <name evidence="1" type="ORF">HB943_06985</name>
</gene>
<dbReference type="InterPro" id="IPR006728">
    <property type="entry name" value="YezG-like"/>
</dbReference>
<dbReference type="EMBL" id="JAARRL010000008">
    <property type="protein sequence ID" value="MBC1500343.1"/>
    <property type="molecule type" value="Genomic_DNA"/>
</dbReference>
<comment type="caution">
    <text evidence="1">The sequence shown here is derived from an EMBL/GenBank/DDBJ whole genome shotgun (WGS) entry which is preliminary data.</text>
</comment>
<reference evidence="1 2" key="1">
    <citation type="submission" date="2020-03" db="EMBL/GenBank/DDBJ databases">
        <title>Soil Listeria distribution.</title>
        <authorList>
            <person name="Liao J."/>
            <person name="Wiedmann M."/>
        </authorList>
    </citation>
    <scope>NUCLEOTIDE SEQUENCE [LARGE SCALE GENOMIC DNA]</scope>
    <source>
        <strain evidence="1 2">FSL L7-1523</strain>
    </source>
</reference>
<sequence>MNTENMERLYQEIANHVMQIIPEEWDKFLLYSEVDEERDATFFYYYPKSTNTPIYSLEIEDMEGVNEELIEAETDKLDNCLRALWNEFIINKQEAWKSVNFTLDSTGSFEINYSYDALDEYGYTFYERVTIWKYEKLGILPKDNNSSGMRLINEHIKRVSSIKDQ</sequence>
<dbReference type="RefSeq" id="WP_185425502.1">
    <property type="nucleotide sequence ID" value="NZ_JAARRL010000008.1"/>
</dbReference>